<evidence type="ECO:0000313" key="1">
    <source>
        <dbReference type="EMBL" id="CAD9610265.1"/>
    </source>
</evidence>
<gene>
    <name evidence="1" type="ORF">SMAR0320_LOCUS13517</name>
</gene>
<accession>A0A7S2LLU6</accession>
<sequence>MVLLMISSSIKPGTDTGRFNLFMTEFIAYLETRFPGRKFLFTMDNLNIHKVALILNLIHENGHRVVYRAPYWSCDGPIEYVFNTLQTRIQMSFSTIDSLDDLVDEVDLVVKELGPFTSYFVHVGFPKPKNESDDEDSED</sequence>
<organism evidence="1">
    <name type="scientific">Skeletonema marinoi</name>
    <dbReference type="NCBI Taxonomy" id="267567"/>
    <lineage>
        <taxon>Eukaryota</taxon>
        <taxon>Sar</taxon>
        <taxon>Stramenopiles</taxon>
        <taxon>Ochrophyta</taxon>
        <taxon>Bacillariophyta</taxon>
        <taxon>Coscinodiscophyceae</taxon>
        <taxon>Thalassiosirophycidae</taxon>
        <taxon>Thalassiosirales</taxon>
        <taxon>Skeletonemataceae</taxon>
        <taxon>Skeletonema</taxon>
        <taxon>Skeletonema marinoi-dohrnii complex</taxon>
    </lineage>
</organism>
<evidence type="ECO:0008006" key="2">
    <source>
        <dbReference type="Google" id="ProtNLM"/>
    </source>
</evidence>
<reference evidence="1" key="1">
    <citation type="submission" date="2021-01" db="EMBL/GenBank/DDBJ databases">
        <authorList>
            <person name="Corre E."/>
            <person name="Pelletier E."/>
            <person name="Niang G."/>
            <person name="Scheremetjew M."/>
            <person name="Finn R."/>
            <person name="Kale V."/>
            <person name="Holt S."/>
            <person name="Cochrane G."/>
            <person name="Meng A."/>
            <person name="Brown T."/>
            <person name="Cohen L."/>
        </authorList>
    </citation>
    <scope>NUCLEOTIDE SEQUENCE</scope>
    <source>
        <strain evidence="1">SM1012Den-03</strain>
    </source>
</reference>
<dbReference type="EMBL" id="HBGZ01018812">
    <property type="protein sequence ID" value="CAD9610265.1"/>
    <property type="molecule type" value="Transcribed_RNA"/>
</dbReference>
<proteinExistence type="predicted"/>
<dbReference type="AlphaFoldDB" id="A0A7S2LLU6"/>
<dbReference type="GO" id="GO:0003676">
    <property type="term" value="F:nucleic acid binding"/>
    <property type="evidence" value="ECO:0007669"/>
    <property type="project" value="InterPro"/>
</dbReference>
<name>A0A7S2LLU6_9STRA</name>
<protein>
    <recommendedName>
        <fullName evidence="2">Tc1-like transposase DDE domain-containing protein</fullName>
    </recommendedName>
</protein>
<dbReference type="InterPro" id="IPR036397">
    <property type="entry name" value="RNaseH_sf"/>
</dbReference>
<dbReference type="Gene3D" id="3.30.420.10">
    <property type="entry name" value="Ribonuclease H-like superfamily/Ribonuclease H"/>
    <property type="match status" value="1"/>
</dbReference>